<dbReference type="OMA" id="CIRPANT"/>
<reference evidence="2" key="5">
    <citation type="submission" date="2015-06" db="UniProtKB">
        <authorList>
            <consortium name="EnsemblFungi"/>
        </authorList>
    </citation>
    <scope>IDENTIFICATION</scope>
    <source>
        <strain evidence="2">ATCC 64411</strain>
    </source>
</reference>
<sequence>MRTGCIRPANTIYGNPTDNAIGLPLNMGIYPVWAEQNVQSYLHGLNCGAAHLEFEAVLARPESASLPQAGRPFTVTDPNPPVRFEDVWFMLKTLSITPFRTLSLIPVVMLALSYAVEWYCLLPVRYPRAFGILLPRITGRAALLKPALFSITTNLVATNNDASKPVAEGGLGYKGLMTTMEGMVQQVLEWNQEHEGVERCNHRKYISSISLADEIRKIGEAAMTVGC</sequence>
<evidence type="ECO:0000313" key="3">
    <source>
        <dbReference type="Proteomes" id="UP000011715"/>
    </source>
</evidence>
<keyword evidence="3" id="KW-1185">Reference proteome</keyword>
<protein>
    <submittedName>
        <fullName evidence="1 2">Uncharacterized protein</fullName>
    </submittedName>
</protein>
<name>A0A0C4EC97_MAGP6</name>
<reference evidence="1" key="3">
    <citation type="submission" date="2011-03" db="EMBL/GenBank/DDBJ databases">
        <title>Annotation of Magnaporthe poae ATCC 64411.</title>
        <authorList>
            <person name="Ma L.-J."/>
            <person name="Dead R."/>
            <person name="Young S.K."/>
            <person name="Zeng Q."/>
            <person name="Gargeya S."/>
            <person name="Fitzgerald M."/>
            <person name="Haas B."/>
            <person name="Abouelleil A."/>
            <person name="Alvarado L."/>
            <person name="Arachchi H.M."/>
            <person name="Berlin A."/>
            <person name="Brown A."/>
            <person name="Chapman S.B."/>
            <person name="Chen Z."/>
            <person name="Dunbar C."/>
            <person name="Freedman E."/>
            <person name="Gearin G."/>
            <person name="Gellesch M."/>
            <person name="Goldberg J."/>
            <person name="Griggs A."/>
            <person name="Gujja S."/>
            <person name="Heiman D."/>
            <person name="Howarth C."/>
            <person name="Larson L."/>
            <person name="Lui A."/>
            <person name="MacDonald P.J.P."/>
            <person name="Mehta T."/>
            <person name="Montmayeur A."/>
            <person name="Murphy C."/>
            <person name="Neiman D."/>
            <person name="Pearson M."/>
            <person name="Priest M."/>
            <person name="Roberts A."/>
            <person name="Saif S."/>
            <person name="Shea T."/>
            <person name="Shenoy N."/>
            <person name="Sisk P."/>
            <person name="Stolte C."/>
            <person name="Sykes S."/>
            <person name="Yandava C."/>
            <person name="Wortman J."/>
            <person name="Nusbaum C."/>
            <person name="Birren B."/>
        </authorList>
    </citation>
    <scope>NUCLEOTIDE SEQUENCE</scope>
    <source>
        <strain evidence="1">ATCC 64411</strain>
    </source>
</reference>
<dbReference type="VEuPathDB" id="FungiDB:MAPG_10312"/>
<reference evidence="2" key="4">
    <citation type="journal article" date="2015" name="G3 (Bethesda)">
        <title>Genome sequences of three phytopathogenic species of the Magnaporthaceae family of fungi.</title>
        <authorList>
            <person name="Okagaki L.H."/>
            <person name="Nunes C.C."/>
            <person name="Sailsbery J."/>
            <person name="Clay B."/>
            <person name="Brown D."/>
            <person name="John T."/>
            <person name="Oh Y."/>
            <person name="Young N."/>
            <person name="Fitzgerald M."/>
            <person name="Haas B.J."/>
            <person name="Zeng Q."/>
            <person name="Young S."/>
            <person name="Adiconis X."/>
            <person name="Fan L."/>
            <person name="Levin J.Z."/>
            <person name="Mitchell T.K."/>
            <person name="Okubara P.A."/>
            <person name="Farman M.L."/>
            <person name="Kohn L.M."/>
            <person name="Birren B."/>
            <person name="Ma L.-J."/>
            <person name="Dean R.A."/>
        </authorList>
    </citation>
    <scope>NUCLEOTIDE SEQUENCE</scope>
    <source>
        <strain evidence="2">ATCC 64411 / 73-15</strain>
    </source>
</reference>
<dbReference type="EMBL" id="GL876975">
    <property type="protein sequence ID" value="KLU90458.1"/>
    <property type="molecule type" value="Genomic_DNA"/>
</dbReference>
<reference evidence="3" key="2">
    <citation type="submission" date="2010-05" db="EMBL/GenBank/DDBJ databases">
        <title>The genome sequence of Magnaporthe poae strain ATCC 64411.</title>
        <authorList>
            <person name="Ma L.-J."/>
            <person name="Dead R."/>
            <person name="Young S."/>
            <person name="Zeng Q."/>
            <person name="Koehrsen M."/>
            <person name="Alvarado L."/>
            <person name="Berlin A."/>
            <person name="Chapman S.B."/>
            <person name="Chen Z."/>
            <person name="Freedman E."/>
            <person name="Gellesch M."/>
            <person name="Goldberg J."/>
            <person name="Griggs A."/>
            <person name="Gujja S."/>
            <person name="Heilman E.R."/>
            <person name="Heiman D."/>
            <person name="Hepburn T."/>
            <person name="Howarth C."/>
            <person name="Jen D."/>
            <person name="Larson L."/>
            <person name="Mehta T."/>
            <person name="Neiman D."/>
            <person name="Pearson M."/>
            <person name="Roberts A."/>
            <person name="Saif S."/>
            <person name="Shea T."/>
            <person name="Shenoy N."/>
            <person name="Sisk P."/>
            <person name="Stolte C."/>
            <person name="Sykes S."/>
            <person name="Walk T."/>
            <person name="White J."/>
            <person name="Yandava C."/>
            <person name="Haas B."/>
            <person name="Nusbaum C."/>
            <person name="Birren B."/>
        </authorList>
    </citation>
    <scope>NUCLEOTIDE SEQUENCE [LARGE SCALE GENOMIC DNA]</scope>
    <source>
        <strain evidence="3">ATCC 64411 / 73-15</strain>
    </source>
</reference>
<evidence type="ECO:0000313" key="2">
    <source>
        <dbReference type="EnsemblFungi" id="MAPG_10312T0"/>
    </source>
</evidence>
<dbReference type="EMBL" id="ADBL01002307">
    <property type="status" value="NOT_ANNOTATED_CDS"/>
    <property type="molecule type" value="Genomic_DNA"/>
</dbReference>
<dbReference type="STRING" id="644358.A0A0C4EC97"/>
<dbReference type="AlphaFoldDB" id="A0A0C4EC97"/>
<evidence type="ECO:0000313" key="1">
    <source>
        <dbReference type="EMBL" id="KLU90458.1"/>
    </source>
</evidence>
<proteinExistence type="predicted"/>
<dbReference type="eggNOG" id="KOG1430">
    <property type="taxonomic scope" value="Eukaryota"/>
</dbReference>
<gene>
    <name evidence="1" type="ORF">MAPG_10312</name>
</gene>
<dbReference type="Proteomes" id="UP000011715">
    <property type="component" value="Unassembled WGS sequence"/>
</dbReference>
<organism evidence="2 3">
    <name type="scientific">Magnaporthiopsis poae (strain ATCC 64411 / 73-15)</name>
    <name type="common">Kentucky bluegrass fungus</name>
    <name type="synonym">Magnaporthe poae</name>
    <dbReference type="NCBI Taxonomy" id="644358"/>
    <lineage>
        <taxon>Eukaryota</taxon>
        <taxon>Fungi</taxon>
        <taxon>Dikarya</taxon>
        <taxon>Ascomycota</taxon>
        <taxon>Pezizomycotina</taxon>
        <taxon>Sordariomycetes</taxon>
        <taxon>Sordariomycetidae</taxon>
        <taxon>Magnaporthales</taxon>
        <taxon>Magnaporthaceae</taxon>
        <taxon>Magnaporthiopsis</taxon>
    </lineage>
</organism>
<accession>A0A0C4EC97</accession>
<dbReference type="EnsemblFungi" id="MAPG_10312T0">
    <property type="protein sequence ID" value="MAPG_10312T0"/>
    <property type="gene ID" value="MAPG_10312"/>
</dbReference>
<dbReference type="OrthoDB" id="10058185at2759"/>
<reference evidence="1" key="1">
    <citation type="submission" date="2010-05" db="EMBL/GenBank/DDBJ databases">
        <title>The Genome Sequence of Magnaporthe poae strain ATCC 64411.</title>
        <authorList>
            <consortium name="The Broad Institute Genome Sequencing Platform"/>
            <consortium name="Broad Institute Genome Sequencing Center for Infectious Disease"/>
            <person name="Ma L.-J."/>
            <person name="Dead R."/>
            <person name="Young S."/>
            <person name="Zeng Q."/>
            <person name="Koehrsen M."/>
            <person name="Alvarado L."/>
            <person name="Berlin A."/>
            <person name="Chapman S.B."/>
            <person name="Chen Z."/>
            <person name="Freedman E."/>
            <person name="Gellesch M."/>
            <person name="Goldberg J."/>
            <person name="Griggs A."/>
            <person name="Gujja S."/>
            <person name="Heilman E.R."/>
            <person name="Heiman D."/>
            <person name="Hepburn T."/>
            <person name="Howarth C."/>
            <person name="Jen D."/>
            <person name="Larson L."/>
            <person name="Mehta T."/>
            <person name="Neiman D."/>
            <person name="Pearson M."/>
            <person name="Roberts A."/>
            <person name="Saif S."/>
            <person name="Shea T."/>
            <person name="Shenoy N."/>
            <person name="Sisk P."/>
            <person name="Stolte C."/>
            <person name="Sykes S."/>
            <person name="Walk T."/>
            <person name="White J."/>
            <person name="Yandava C."/>
            <person name="Haas B."/>
            <person name="Nusbaum C."/>
            <person name="Birren B."/>
        </authorList>
    </citation>
    <scope>NUCLEOTIDE SEQUENCE</scope>
    <source>
        <strain evidence="1">ATCC 64411</strain>
    </source>
</reference>